<dbReference type="FunFam" id="3.40.50.720:FF:000084">
    <property type="entry name" value="Short-chain dehydrogenase reductase"/>
    <property type="match status" value="1"/>
</dbReference>
<sequence length="265" mass="27693">MSKLRLEGKVAIITGAASGIGEATARLFVEHGAFVVVADIQDELGDQVVSSIGKEKASYKHCDVSVEKQVEETVAFTIEKYGSLDIVYSNAGMGGSFSSILDFSLEDFNKIMATNVSGAALMIKHAARAMLDRRIRGSIICTASVAAVQAGFAPHCYTASKHAVVGLVQSACSELGAYGIRVNCVSPSGVGTPLACDIAKVSSKHVEQYTAKMSLLKGIILKAKHIADAALFLASDDSVYLNGHNLVVDGGFTVAASSFPINVSS</sequence>
<organism evidence="4 5">
    <name type="scientific">Papaver atlanticum</name>
    <dbReference type="NCBI Taxonomy" id="357466"/>
    <lineage>
        <taxon>Eukaryota</taxon>
        <taxon>Viridiplantae</taxon>
        <taxon>Streptophyta</taxon>
        <taxon>Embryophyta</taxon>
        <taxon>Tracheophyta</taxon>
        <taxon>Spermatophyta</taxon>
        <taxon>Magnoliopsida</taxon>
        <taxon>Ranunculales</taxon>
        <taxon>Papaveraceae</taxon>
        <taxon>Papaveroideae</taxon>
        <taxon>Papaver</taxon>
    </lineage>
</organism>
<dbReference type="Gene3D" id="3.40.50.720">
    <property type="entry name" value="NAD(P)-binding Rossmann-like Domain"/>
    <property type="match status" value="1"/>
</dbReference>
<dbReference type="PRINTS" id="PR00080">
    <property type="entry name" value="SDRFAMILY"/>
</dbReference>
<evidence type="ECO:0000256" key="1">
    <source>
        <dbReference type="ARBA" id="ARBA00006484"/>
    </source>
</evidence>
<dbReference type="Pfam" id="PF13561">
    <property type="entry name" value="adh_short_C2"/>
    <property type="match status" value="1"/>
</dbReference>
<dbReference type="InterPro" id="IPR036291">
    <property type="entry name" value="NAD(P)-bd_dom_sf"/>
</dbReference>
<dbReference type="NCBIfam" id="NF005559">
    <property type="entry name" value="PRK07231.1"/>
    <property type="match status" value="1"/>
</dbReference>
<evidence type="ECO:0000256" key="2">
    <source>
        <dbReference type="ARBA" id="ARBA00066949"/>
    </source>
</evidence>
<proteinExistence type="inferred from homology"/>
<dbReference type="PANTHER" id="PTHR42820:SF16">
    <property type="entry name" value="SHORT-CHAIN DEHYDROGENASE REDUCTASE 3B"/>
    <property type="match status" value="1"/>
</dbReference>
<evidence type="ECO:0000313" key="4">
    <source>
        <dbReference type="EMBL" id="KAI3833289.1"/>
    </source>
</evidence>
<dbReference type="Proteomes" id="UP001202328">
    <property type="component" value="Unassembled WGS sequence"/>
</dbReference>
<evidence type="ECO:0000313" key="5">
    <source>
        <dbReference type="Proteomes" id="UP001202328"/>
    </source>
</evidence>
<dbReference type="GO" id="GO:0009807">
    <property type="term" value="P:lignan biosynthetic process"/>
    <property type="evidence" value="ECO:0007669"/>
    <property type="project" value="UniProtKB-ARBA"/>
</dbReference>
<dbReference type="InterPro" id="IPR002347">
    <property type="entry name" value="SDR_fam"/>
</dbReference>
<dbReference type="PANTHER" id="PTHR42820">
    <property type="entry name" value="SHORT-CHAIN DEHYDROGENASE REDUCTASE"/>
    <property type="match status" value="1"/>
</dbReference>
<keyword evidence="5" id="KW-1185">Reference proteome</keyword>
<gene>
    <name evidence="4" type="ORF">MKW98_006388</name>
</gene>
<dbReference type="GO" id="GO:0120529">
    <property type="term" value="F:secoisolariciresinol dehydrogenase activity"/>
    <property type="evidence" value="ECO:0007669"/>
    <property type="project" value="UniProtKB-EC"/>
</dbReference>
<dbReference type="PRINTS" id="PR00081">
    <property type="entry name" value="GDHRDH"/>
</dbReference>
<dbReference type="SUPFAM" id="SSF51735">
    <property type="entry name" value="NAD(P)-binding Rossmann-fold domains"/>
    <property type="match status" value="1"/>
</dbReference>
<reference evidence="4" key="1">
    <citation type="submission" date="2022-04" db="EMBL/GenBank/DDBJ databases">
        <title>A functionally conserved STORR gene fusion in Papaver species that diverged 16.8 million years ago.</title>
        <authorList>
            <person name="Catania T."/>
        </authorList>
    </citation>
    <scope>NUCLEOTIDE SEQUENCE</scope>
    <source>
        <strain evidence="4">S-188037</strain>
    </source>
</reference>
<comment type="similarity">
    <text evidence="1">Belongs to the short-chain dehydrogenases/reductases (SDR) family.</text>
</comment>
<dbReference type="EC" id="1.1.1.331" evidence="2"/>
<accession>A0AAD4X459</accession>
<dbReference type="EMBL" id="JAJJMB010017971">
    <property type="protein sequence ID" value="KAI3833289.1"/>
    <property type="molecule type" value="Genomic_DNA"/>
</dbReference>
<name>A0AAD4X459_9MAGN</name>
<dbReference type="AlphaFoldDB" id="A0AAD4X459"/>
<comment type="caution">
    <text evidence="4">The sequence shown here is derived from an EMBL/GenBank/DDBJ whole genome shotgun (WGS) entry which is preliminary data.</text>
</comment>
<evidence type="ECO:0000256" key="3">
    <source>
        <dbReference type="ARBA" id="ARBA00071098"/>
    </source>
</evidence>
<protein>
    <recommendedName>
        <fullName evidence="3">Secoisolariciresinol dehydrogenase</fullName>
        <ecNumber evidence="2">1.1.1.331</ecNumber>
    </recommendedName>
</protein>